<protein>
    <submittedName>
        <fullName evidence="1">Uncharacterized protein</fullName>
    </submittedName>
</protein>
<dbReference type="EMBL" id="VLKK01000056">
    <property type="protein sequence ID" value="TWH86431.1"/>
    <property type="molecule type" value="Genomic_DNA"/>
</dbReference>
<evidence type="ECO:0000313" key="2">
    <source>
        <dbReference type="Proteomes" id="UP000316624"/>
    </source>
</evidence>
<gene>
    <name evidence="1" type="ORF">IQ35_04075</name>
</gene>
<reference evidence="1 2" key="1">
    <citation type="journal article" date="2015" name="Stand. Genomic Sci.">
        <title>Genomic Encyclopedia of Bacterial and Archaeal Type Strains, Phase III: the genomes of soil and plant-associated and newly described type strains.</title>
        <authorList>
            <person name="Whitman W.B."/>
            <person name="Woyke T."/>
            <person name="Klenk H.P."/>
            <person name="Zhou Y."/>
            <person name="Lilburn T.G."/>
            <person name="Beck B.J."/>
            <person name="De Vos P."/>
            <person name="Vandamme P."/>
            <person name="Eisen J.A."/>
            <person name="Garrity G."/>
            <person name="Hugenholtz P."/>
            <person name="Kyrpides N.C."/>
        </authorList>
    </citation>
    <scope>NUCLEOTIDE SEQUENCE [LARGE SCALE GENOMIC DNA]</scope>
    <source>
        <strain evidence="1 2">CGMCC 1.7748</strain>
    </source>
</reference>
<comment type="caution">
    <text evidence="1">The sequence shown here is derived from an EMBL/GenBank/DDBJ whole genome shotgun (WGS) entry which is preliminary data.</text>
</comment>
<proteinExistence type="predicted"/>
<dbReference type="AlphaFoldDB" id="A0A562JTG4"/>
<name>A0A562JTG4_SPHWJ</name>
<accession>A0A562JTG4</accession>
<dbReference type="RefSeq" id="WP_145076178.1">
    <property type="nucleotide sequence ID" value="NZ_JACIIY010000061.1"/>
</dbReference>
<evidence type="ECO:0000313" key="1">
    <source>
        <dbReference type="EMBL" id="TWH86431.1"/>
    </source>
</evidence>
<dbReference type="Proteomes" id="UP000316624">
    <property type="component" value="Unassembled WGS sequence"/>
</dbReference>
<organism evidence="1 2">
    <name type="scientific">Sphingobium wenxiniae (strain DSM 21828 / CGMCC 1.7748 / JZ-1)</name>
    <dbReference type="NCBI Taxonomy" id="595605"/>
    <lineage>
        <taxon>Bacteria</taxon>
        <taxon>Pseudomonadati</taxon>
        <taxon>Pseudomonadota</taxon>
        <taxon>Alphaproteobacteria</taxon>
        <taxon>Sphingomonadales</taxon>
        <taxon>Sphingomonadaceae</taxon>
        <taxon>Sphingobium</taxon>
    </lineage>
</organism>
<keyword evidence="2" id="KW-1185">Reference proteome</keyword>
<sequence>MLKLWTALVVGTTLTCSGQVEAQRRVVKKATPVRVASSASSASAYASSVAGVTCDNAAARAASIIPLARVLKPLSNMDTAQGKTEFETTEQFVQRRGDTVTRLLGGENIVAVVPLADHFSYNAETQQARISPARENQDYSDTSESTTISLEAFKDFTSLGSYVGSNAYGATARVKAGIFSQYYIDVNVSRHDNSWNSTFSRTVKLELSPEKARELKERGQIVLVGRLIAPYISIGSVYERPTFKDPSQTTFKEYHVKAEAACMMIVKDGEVVSNVSLL</sequence>